<dbReference type="SMART" id="SM00382">
    <property type="entry name" value="AAA"/>
    <property type="match status" value="2"/>
</dbReference>
<dbReference type="SUPFAM" id="SSF52540">
    <property type="entry name" value="P-loop containing nucleoside triphosphate hydrolases"/>
    <property type="match status" value="2"/>
</dbReference>
<evidence type="ECO:0000256" key="4">
    <source>
        <dbReference type="SAM" id="Coils"/>
    </source>
</evidence>
<feature type="domain" description="ABC transporter" evidence="5">
    <location>
        <begin position="5"/>
        <end position="237"/>
    </location>
</feature>
<gene>
    <name evidence="6" type="ORF">JOE57_003298</name>
</gene>
<dbReference type="EMBL" id="JAFBCF010000001">
    <property type="protein sequence ID" value="MBM7800377.1"/>
    <property type="molecule type" value="Genomic_DNA"/>
</dbReference>
<comment type="caution">
    <text evidence="6">The sequence shown here is derived from an EMBL/GenBank/DDBJ whole genome shotgun (WGS) entry which is preliminary data.</text>
</comment>
<dbReference type="InterPro" id="IPR017871">
    <property type="entry name" value="ABC_transporter-like_CS"/>
</dbReference>
<dbReference type="PANTHER" id="PTHR19211">
    <property type="entry name" value="ATP-BINDING TRANSPORT PROTEIN-RELATED"/>
    <property type="match status" value="1"/>
</dbReference>
<sequence length="523" mass="56010">MHPSLVCHDLTFGWPSGETVFTQLDAVFPAGLTGLVGRNGVGKSTLLKIFAGELSPTSGRLSVPTSIGYLPQNLVLAEELTVADVLGIGEVVAALRRIDAGAGEPADFETVGDEWDVEARSAAVLTRFGFADVDLDRTIGTLSGGEAVLIALAGLFVAGPDLLIMDEPTNNLDVAARERLFEAVASWRGTAIMVSHDRALLELVDSIAELREGSLRFFGGNFSAYTEALAIEQEAAARGVRSAEAEVRRQRRDLIEAQTKLDRRQRFARSQSDNLPKIVANAKRNQAEGSAAKLRGGHEADLAEARQRLEAAEERVRDDDVIRIELDSTLVPPGRDVLILDDVVLRHGVRVSAHLRGPERIGLLGPNGAGKTTLIDTVRGAIQPRSGSVDLRVPHRLLPQRLQVLDDDLTVLAGVSKLAPGADDNTLRAQLARFLLDADMIARPAGSLSGGERFRASLAALLLSEPPPQLLILDEPTNNLDLDSVRQLTAALCAYRGALLVASHDQPFLEDIGLTGQLELGAP</sequence>
<evidence type="ECO:0000313" key="7">
    <source>
        <dbReference type="Proteomes" id="UP000704762"/>
    </source>
</evidence>
<evidence type="ECO:0000313" key="6">
    <source>
        <dbReference type="EMBL" id="MBM7800377.1"/>
    </source>
</evidence>
<dbReference type="PROSITE" id="PS50893">
    <property type="entry name" value="ABC_TRANSPORTER_2"/>
    <property type="match status" value="1"/>
</dbReference>
<name>A0ABS2RPG2_9ACTN</name>
<keyword evidence="2" id="KW-0547">Nucleotide-binding</keyword>
<dbReference type="InterPro" id="IPR003593">
    <property type="entry name" value="AAA+_ATPase"/>
</dbReference>
<evidence type="ECO:0000259" key="5">
    <source>
        <dbReference type="PROSITE" id="PS50893"/>
    </source>
</evidence>
<evidence type="ECO:0000256" key="1">
    <source>
        <dbReference type="ARBA" id="ARBA00022737"/>
    </source>
</evidence>
<keyword evidence="4" id="KW-0175">Coiled coil</keyword>
<organism evidence="6 7">
    <name type="scientific">Microlunatus panaciterrae</name>
    <dbReference type="NCBI Taxonomy" id="400768"/>
    <lineage>
        <taxon>Bacteria</taxon>
        <taxon>Bacillati</taxon>
        <taxon>Actinomycetota</taxon>
        <taxon>Actinomycetes</taxon>
        <taxon>Propionibacteriales</taxon>
        <taxon>Propionibacteriaceae</taxon>
        <taxon>Microlunatus</taxon>
    </lineage>
</organism>
<keyword evidence="3" id="KW-0067">ATP-binding</keyword>
<feature type="coiled-coil region" evidence="4">
    <location>
        <begin position="295"/>
        <end position="322"/>
    </location>
</feature>
<dbReference type="InterPro" id="IPR050611">
    <property type="entry name" value="ABCF"/>
</dbReference>
<dbReference type="InterPro" id="IPR003439">
    <property type="entry name" value="ABC_transporter-like_ATP-bd"/>
</dbReference>
<dbReference type="Pfam" id="PF00005">
    <property type="entry name" value="ABC_tran"/>
    <property type="match status" value="2"/>
</dbReference>
<reference evidence="6 7" key="1">
    <citation type="submission" date="2021-01" db="EMBL/GenBank/DDBJ databases">
        <title>Sequencing the genomes of 1000 actinobacteria strains.</title>
        <authorList>
            <person name="Klenk H.-P."/>
        </authorList>
    </citation>
    <scope>NUCLEOTIDE SEQUENCE [LARGE SCALE GENOMIC DNA]</scope>
    <source>
        <strain evidence="6 7">DSM 18662</strain>
    </source>
</reference>
<dbReference type="PROSITE" id="PS00211">
    <property type="entry name" value="ABC_TRANSPORTER_1"/>
    <property type="match status" value="1"/>
</dbReference>
<dbReference type="Proteomes" id="UP000704762">
    <property type="component" value="Unassembled WGS sequence"/>
</dbReference>
<keyword evidence="1" id="KW-0677">Repeat</keyword>
<protein>
    <submittedName>
        <fullName evidence="6">ATPase subunit of ABC transporter with duplicated ATPase domains</fullName>
    </submittedName>
</protein>
<evidence type="ECO:0000256" key="3">
    <source>
        <dbReference type="ARBA" id="ARBA00022840"/>
    </source>
</evidence>
<accession>A0ABS2RPG2</accession>
<dbReference type="RefSeq" id="WP_204919693.1">
    <property type="nucleotide sequence ID" value="NZ_BAAAQP010000003.1"/>
</dbReference>
<dbReference type="PANTHER" id="PTHR19211:SF6">
    <property type="entry name" value="BLL7188 PROTEIN"/>
    <property type="match status" value="1"/>
</dbReference>
<keyword evidence="7" id="KW-1185">Reference proteome</keyword>
<proteinExistence type="predicted"/>
<evidence type="ECO:0000256" key="2">
    <source>
        <dbReference type="ARBA" id="ARBA00022741"/>
    </source>
</evidence>
<dbReference type="InterPro" id="IPR027417">
    <property type="entry name" value="P-loop_NTPase"/>
</dbReference>
<dbReference type="Gene3D" id="3.40.50.300">
    <property type="entry name" value="P-loop containing nucleotide triphosphate hydrolases"/>
    <property type="match status" value="2"/>
</dbReference>